<gene>
    <name evidence="1" type="ORF">N1851_022363</name>
</gene>
<reference evidence="1" key="1">
    <citation type="journal article" date="2023" name="Front. Mar. Sci.">
        <title>A new Merluccius polli reference genome to investigate the effects of global change in West African waters.</title>
        <authorList>
            <person name="Mateo J.L."/>
            <person name="Blanco-Fernandez C."/>
            <person name="Garcia-Vazquez E."/>
            <person name="Machado-Schiaffino G."/>
        </authorList>
    </citation>
    <scope>NUCLEOTIDE SEQUENCE</scope>
    <source>
        <strain evidence="1">C29</strain>
        <tissue evidence="1">Fin</tissue>
    </source>
</reference>
<dbReference type="AlphaFoldDB" id="A0AA47MHZ5"/>
<evidence type="ECO:0000313" key="1">
    <source>
        <dbReference type="EMBL" id="KAK0140652.1"/>
    </source>
</evidence>
<keyword evidence="2" id="KW-1185">Reference proteome</keyword>
<dbReference type="EMBL" id="JAOPHQ010004039">
    <property type="protein sequence ID" value="KAK0140652.1"/>
    <property type="molecule type" value="Genomic_DNA"/>
</dbReference>
<protein>
    <submittedName>
        <fullName evidence="1">Uncharacterized protein</fullName>
    </submittedName>
</protein>
<name>A0AA47MHZ5_MERPO</name>
<dbReference type="Proteomes" id="UP001174136">
    <property type="component" value="Unassembled WGS sequence"/>
</dbReference>
<accession>A0AA47MHZ5</accession>
<sequence length="124" mass="14242">MELKAIQKDLKGKIRETREQHSLRSDTGEYRTEVQDKVLWCEDHNLILNVDKTKEMIFDPKVVKDSARVFTDRRTASQRALARASGPVASELPARRTPGQFFYKLSLSWTALLSCDDGLVHPQR</sequence>
<comment type="caution">
    <text evidence="1">The sequence shown here is derived from an EMBL/GenBank/DDBJ whole genome shotgun (WGS) entry which is preliminary data.</text>
</comment>
<organism evidence="1 2">
    <name type="scientific">Merluccius polli</name>
    <name type="common">Benguela hake</name>
    <name type="synonym">Merluccius cadenati</name>
    <dbReference type="NCBI Taxonomy" id="89951"/>
    <lineage>
        <taxon>Eukaryota</taxon>
        <taxon>Metazoa</taxon>
        <taxon>Chordata</taxon>
        <taxon>Craniata</taxon>
        <taxon>Vertebrata</taxon>
        <taxon>Euteleostomi</taxon>
        <taxon>Actinopterygii</taxon>
        <taxon>Neopterygii</taxon>
        <taxon>Teleostei</taxon>
        <taxon>Neoteleostei</taxon>
        <taxon>Acanthomorphata</taxon>
        <taxon>Zeiogadaria</taxon>
        <taxon>Gadariae</taxon>
        <taxon>Gadiformes</taxon>
        <taxon>Gadoidei</taxon>
        <taxon>Merlucciidae</taxon>
        <taxon>Merluccius</taxon>
    </lineage>
</organism>
<evidence type="ECO:0000313" key="2">
    <source>
        <dbReference type="Proteomes" id="UP001174136"/>
    </source>
</evidence>
<proteinExistence type="predicted"/>